<feature type="coiled-coil region" evidence="1">
    <location>
        <begin position="54"/>
        <end position="81"/>
    </location>
</feature>
<evidence type="ECO:0000256" key="1">
    <source>
        <dbReference type="SAM" id="Coils"/>
    </source>
</evidence>
<feature type="domain" description="Methyltransferase type 11" evidence="3">
    <location>
        <begin position="87"/>
        <end position="183"/>
    </location>
</feature>
<dbReference type="AlphaFoldDB" id="A0A8J2JX89"/>
<dbReference type="OrthoDB" id="416496at2759"/>
<reference evidence="4" key="1">
    <citation type="submission" date="2021-06" db="EMBL/GenBank/DDBJ databases">
        <authorList>
            <person name="Hodson N. C."/>
            <person name="Mongue J. A."/>
            <person name="Jaron S. K."/>
        </authorList>
    </citation>
    <scope>NUCLEOTIDE SEQUENCE</scope>
</reference>
<dbReference type="Proteomes" id="UP000708208">
    <property type="component" value="Unassembled WGS sequence"/>
</dbReference>
<evidence type="ECO:0000259" key="3">
    <source>
        <dbReference type="Pfam" id="PF08241"/>
    </source>
</evidence>
<keyword evidence="2" id="KW-0812">Transmembrane</keyword>
<dbReference type="Pfam" id="PF08241">
    <property type="entry name" value="Methyltransf_11"/>
    <property type="match status" value="1"/>
</dbReference>
<dbReference type="EMBL" id="CAJVCH010165075">
    <property type="protein sequence ID" value="CAG7728565.1"/>
    <property type="molecule type" value="Genomic_DNA"/>
</dbReference>
<keyword evidence="2" id="KW-0472">Membrane</keyword>
<dbReference type="PANTHER" id="PTHR45036">
    <property type="entry name" value="METHYLTRANSFERASE LIKE 7B"/>
    <property type="match status" value="1"/>
</dbReference>
<accession>A0A8J2JX89</accession>
<dbReference type="PANTHER" id="PTHR45036:SF1">
    <property type="entry name" value="METHYLTRANSFERASE LIKE 7A"/>
    <property type="match status" value="1"/>
</dbReference>
<sequence length="262" mass="30526">MAEIDVIVRDTIFKYLVPICILVSLCVVYIGELSKAIRDRLFGKRLKKFTELYYKRLEDVRKALFDDLNVLESKVVDLKNRGLIRILEIGVGEGTNLSYYPQQSRLVVVDPRPHFVQYFFENKEKFRDIVLEKFVHSGAEHMRKIQSDSVDVVVTTLVQCCVEDADAVLQEILRVLVKGGRYYYLEHVMDHPDTKRYRQQKWLTKLGIWPWIFDGCHLDREFDVQVAKAGFSEVDQKRFFINTAGSRILDIIQPHIVGVAVK</sequence>
<dbReference type="GO" id="GO:0008757">
    <property type="term" value="F:S-adenosylmethionine-dependent methyltransferase activity"/>
    <property type="evidence" value="ECO:0007669"/>
    <property type="project" value="InterPro"/>
</dbReference>
<evidence type="ECO:0000313" key="5">
    <source>
        <dbReference type="Proteomes" id="UP000708208"/>
    </source>
</evidence>
<protein>
    <recommendedName>
        <fullName evidence="3">Methyltransferase type 11 domain-containing protein</fullName>
    </recommendedName>
</protein>
<organism evidence="4 5">
    <name type="scientific">Allacma fusca</name>
    <dbReference type="NCBI Taxonomy" id="39272"/>
    <lineage>
        <taxon>Eukaryota</taxon>
        <taxon>Metazoa</taxon>
        <taxon>Ecdysozoa</taxon>
        <taxon>Arthropoda</taxon>
        <taxon>Hexapoda</taxon>
        <taxon>Collembola</taxon>
        <taxon>Symphypleona</taxon>
        <taxon>Sminthuridae</taxon>
        <taxon>Allacma</taxon>
    </lineage>
</organism>
<evidence type="ECO:0000313" key="4">
    <source>
        <dbReference type="EMBL" id="CAG7728565.1"/>
    </source>
</evidence>
<evidence type="ECO:0000256" key="2">
    <source>
        <dbReference type="SAM" id="Phobius"/>
    </source>
</evidence>
<dbReference type="CDD" id="cd02440">
    <property type="entry name" value="AdoMet_MTases"/>
    <property type="match status" value="1"/>
</dbReference>
<keyword evidence="1" id="KW-0175">Coiled coil</keyword>
<dbReference type="InterPro" id="IPR052356">
    <property type="entry name" value="Thiol_S-MT"/>
</dbReference>
<feature type="transmembrane region" description="Helical" evidence="2">
    <location>
        <begin position="12"/>
        <end position="31"/>
    </location>
</feature>
<name>A0A8J2JX89_9HEXA</name>
<gene>
    <name evidence="4" type="ORF">AFUS01_LOCUS17334</name>
</gene>
<proteinExistence type="predicted"/>
<comment type="caution">
    <text evidence="4">The sequence shown here is derived from an EMBL/GenBank/DDBJ whole genome shotgun (WGS) entry which is preliminary data.</text>
</comment>
<dbReference type="InterPro" id="IPR013216">
    <property type="entry name" value="Methyltransf_11"/>
</dbReference>
<keyword evidence="2" id="KW-1133">Transmembrane helix</keyword>
<keyword evidence="5" id="KW-1185">Reference proteome</keyword>